<evidence type="ECO:0000313" key="5">
    <source>
        <dbReference type="EMBL" id="AEV32444.1"/>
    </source>
</evidence>
<dbReference type="InterPro" id="IPR010982">
    <property type="entry name" value="Lambda_DNA-bd_dom_sf"/>
</dbReference>
<dbReference type="GO" id="GO:0003677">
    <property type="term" value="F:DNA binding"/>
    <property type="evidence" value="ECO:0007669"/>
    <property type="project" value="UniProtKB-KW"/>
</dbReference>
<keyword evidence="3" id="KW-0804">Transcription</keyword>
<dbReference type="CDD" id="cd00093">
    <property type="entry name" value="HTH_XRE"/>
    <property type="match status" value="1"/>
</dbReference>
<evidence type="ECO:0000256" key="1">
    <source>
        <dbReference type="ARBA" id="ARBA00023015"/>
    </source>
</evidence>
<dbReference type="HOGENOM" id="CLU_066192_29_4_10"/>
<dbReference type="EMBL" id="CP003156">
    <property type="protein sequence ID" value="AEV32444.1"/>
    <property type="molecule type" value="Genomic_DNA"/>
</dbReference>
<accession>G8R876</accession>
<sequence length="74" mass="8463">MNSDFEFLLSFGKSLRDRRIKKNLSQEKLAAEAGLHRTYIGALERGEKNVSLLNLKRLADTFGIELHELLNFNA</sequence>
<dbReference type="eggNOG" id="COG1396">
    <property type="taxonomic scope" value="Bacteria"/>
</dbReference>
<evidence type="ECO:0000313" key="6">
    <source>
        <dbReference type="Proteomes" id="UP000005631"/>
    </source>
</evidence>
<evidence type="ECO:0000256" key="3">
    <source>
        <dbReference type="ARBA" id="ARBA00023163"/>
    </source>
</evidence>
<dbReference type="KEGG" id="oho:Oweho_1448"/>
<dbReference type="AlphaFoldDB" id="G8R876"/>
<keyword evidence="2" id="KW-0238">DNA-binding</keyword>
<organism evidence="5 6">
    <name type="scientific">Owenweeksia hongkongensis (strain DSM 17368 / CIP 108786 / JCM 12287 / NRRL B-23963 / UST20020801)</name>
    <dbReference type="NCBI Taxonomy" id="926562"/>
    <lineage>
        <taxon>Bacteria</taxon>
        <taxon>Pseudomonadati</taxon>
        <taxon>Bacteroidota</taxon>
        <taxon>Flavobacteriia</taxon>
        <taxon>Flavobacteriales</taxon>
        <taxon>Owenweeksiaceae</taxon>
        <taxon>Owenweeksia</taxon>
    </lineage>
</organism>
<dbReference type="GO" id="GO:0005829">
    <property type="term" value="C:cytosol"/>
    <property type="evidence" value="ECO:0007669"/>
    <property type="project" value="TreeGrafter"/>
</dbReference>
<dbReference type="SUPFAM" id="SSF47413">
    <property type="entry name" value="lambda repressor-like DNA-binding domains"/>
    <property type="match status" value="1"/>
</dbReference>
<dbReference type="OrthoDB" id="2902336at2"/>
<protein>
    <submittedName>
        <fullName evidence="5">Putative transcriptional regulator</fullName>
    </submittedName>
</protein>
<dbReference type="InterPro" id="IPR050807">
    <property type="entry name" value="TransReg_Diox_bact_type"/>
</dbReference>
<proteinExistence type="predicted"/>
<dbReference type="PANTHER" id="PTHR46797:SF23">
    <property type="entry name" value="HTH-TYPE TRANSCRIPTIONAL REGULATOR SUTR"/>
    <property type="match status" value="1"/>
</dbReference>
<feature type="domain" description="HTH cro/C1-type" evidence="4">
    <location>
        <begin position="15"/>
        <end position="69"/>
    </location>
</feature>
<dbReference type="REBASE" id="45543">
    <property type="entry name" value="C.Oho17368ORF1447P"/>
</dbReference>
<name>G8R876_OWEHD</name>
<dbReference type="Pfam" id="PF01381">
    <property type="entry name" value="HTH_3"/>
    <property type="match status" value="1"/>
</dbReference>
<gene>
    <name evidence="5" type="ordered locus">Oweho_1448</name>
</gene>
<dbReference type="PANTHER" id="PTHR46797">
    <property type="entry name" value="HTH-TYPE TRANSCRIPTIONAL REGULATOR"/>
    <property type="match status" value="1"/>
</dbReference>
<dbReference type="Gene3D" id="1.10.260.40">
    <property type="entry name" value="lambda repressor-like DNA-binding domains"/>
    <property type="match status" value="1"/>
</dbReference>
<dbReference type="RefSeq" id="WP_014201800.1">
    <property type="nucleotide sequence ID" value="NC_016599.1"/>
</dbReference>
<evidence type="ECO:0000259" key="4">
    <source>
        <dbReference type="PROSITE" id="PS50943"/>
    </source>
</evidence>
<keyword evidence="6" id="KW-1185">Reference proteome</keyword>
<dbReference type="InterPro" id="IPR001387">
    <property type="entry name" value="Cro/C1-type_HTH"/>
</dbReference>
<evidence type="ECO:0000256" key="2">
    <source>
        <dbReference type="ARBA" id="ARBA00023125"/>
    </source>
</evidence>
<dbReference type="PROSITE" id="PS50943">
    <property type="entry name" value="HTH_CROC1"/>
    <property type="match status" value="1"/>
</dbReference>
<dbReference type="GO" id="GO:0003700">
    <property type="term" value="F:DNA-binding transcription factor activity"/>
    <property type="evidence" value="ECO:0007669"/>
    <property type="project" value="TreeGrafter"/>
</dbReference>
<reference evidence="5 6" key="1">
    <citation type="journal article" date="2012" name="Stand. Genomic Sci.">
        <title>Genome sequence of the orange-pigmented seawater bacterium Owenweeksia hongkongensis type strain (UST20020801(T)).</title>
        <authorList>
            <person name="Riedel T."/>
            <person name="Held B."/>
            <person name="Nolan M."/>
            <person name="Lucas S."/>
            <person name="Lapidus A."/>
            <person name="Tice H."/>
            <person name="Del Rio T.G."/>
            <person name="Cheng J.F."/>
            <person name="Han C."/>
            <person name="Tapia R."/>
            <person name="Goodwin L.A."/>
            <person name="Pitluck S."/>
            <person name="Liolios K."/>
            <person name="Mavromatis K."/>
            <person name="Pagani I."/>
            <person name="Ivanova N."/>
            <person name="Mikhailova N."/>
            <person name="Pati A."/>
            <person name="Chen A."/>
            <person name="Palaniappan K."/>
            <person name="Rohde M."/>
            <person name="Tindall B.J."/>
            <person name="Detter J.C."/>
            <person name="Goker M."/>
            <person name="Woyke T."/>
            <person name="Bristow J."/>
            <person name="Eisen J.A."/>
            <person name="Markowitz V."/>
            <person name="Hugenholtz P."/>
            <person name="Klenk H.P."/>
            <person name="Kyrpides N.C."/>
        </authorList>
    </citation>
    <scope>NUCLEOTIDE SEQUENCE</scope>
    <source>
        <strain evidence="6">DSM 17368 / JCM 12287 / NRRL B-23963</strain>
    </source>
</reference>
<keyword evidence="1" id="KW-0805">Transcription regulation</keyword>
<dbReference type="STRING" id="926562.Oweho_1448"/>
<dbReference type="Proteomes" id="UP000005631">
    <property type="component" value="Chromosome"/>
</dbReference>
<dbReference type="SMART" id="SM00530">
    <property type="entry name" value="HTH_XRE"/>
    <property type="match status" value="1"/>
</dbReference>